<evidence type="ECO:0000259" key="7">
    <source>
        <dbReference type="SMART" id="SM00905"/>
    </source>
</evidence>
<protein>
    <recommendedName>
        <fullName evidence="6">7,8-dihydroneopterin aldolase</fullName>
        <ecNumber evidence="6">4.1.2.25</ecNumber>
    </recommendedName>
</protein>
<dbReference type="NCBIfam" id="TIGR00526">
    <property type="entry name" value="folB_dom"/>
    <property type="match status" value="1"/>
</dbReference>
<dbReference type="EC" id="4.1.2.25" evidence="6"/>
<evidence type="ECO:0000256" key="4">
    <source>
        <dbReference type="ARBA" id="ARBA00022909"/>
    </source>
</evidence>
<dbReference type="Gene3D" id="3.30.1130.10">
    <property type="match status" value="1"/>
</dbReference>
<evidence type="ECO:0000256" key="3">
    <source>
        <dbReference type="ARBA" id="ARBA00005708"/>
    </source>
</evidence>
<comment type="similarity">
    <text evidence="3 6">Belongs to the DHNA family.</text>
</comment>
<comment type="caution">
    <text evidence="8">The sequence shown here is derived from an EMBL/GenBank/DDBJ whole genome shotgun (WGS) entry which is preliminary data.</text>
</comment>
<reference evidence="8 9" key="1">
    <citation type="submission" date="2013-03" db="EMBL/GenBank/DDBJ databases">
        <title>Salinisphaera dokdonensis CL-ES53 Genome Sequencing.</title>
        <authorList>
            <person name="Li C."/>
            <person name="Lai Q."/>
            <person name="Shao Z."/>
        </authorList>
    </citation>
    <scope>NUCLEOTIDE SEQUENCE [LARGE SCALE GENOMIC DNA]</scope>
    <source>
        <strain evidence="8 9">CL-ES53</strain>
    </source>
</reference>
<dbReference type="PANTHER" id="PTHR42844:SF1">
    <property type="entry name" value="DIHYDRONEOPTERIN ALDOLASE 1-RELATED"/>
    <property type="match status" value="1"/>
</dbReference>
<proteinExistence type="inferred from homology"/>
<dbReference type="SUPFAM" id="SSF55620">
    <property type="entry name" value="Tetrahydrobiopterin biosynthesis enzymes-like"/>
    <property type="match status" value="1"/>
</dbReference>
<dbReference type="InterPro" id="IPR006157">
    <property type="entry name" value="FolB_dom"/>
</dbReference>
<dbReference type="EMBL" id="APND01000003">
    <property type="protein sequence ID" value="MES1929829.1"/>
    <property type="molecule type" value="Genomic_DNA"/>
</dbReference>
<dbReference type="RefSeq" id="WP_353111430.1">
    <property type="nucleotide sequence ID" value="NZ_APND01000003.1"/>
</dbReference>
<comment type="function">
    <text evidence="6">Catalyzes the conversion of 7,8-dihydroneopterin to 6-hydroxymethyl-7,8-dihydropterin.</text>
</comment>
<gene>
    <name evidence="8" type="ORF">SADO_11244</name>
</gene>
<name>A0ABV2B342_9GAMM</name>
<keyword evidence="9" id="KW-1185">Reference proteome</keyword>
<sequence length="118" mass="13090">MDTIFIEQLGVDTIIGVYDWERASPQRVYIDLDIGFYTRDAAADDDVAQTLDYKAVADRVAEFVTAAQFKLVETLAEETARVLLAEFDVPQVAVRINKPGALPQAAGVGVRIFRQREA</sequence>
<evidence type="ECO:0000256" key="1">
    <source>
        <dbReference type="ARBA" id="ARBA00001353"/>
    </source>
</evidence>
<comment type="catalytic activity">
    <reaction evidence="1 6">
        <text>7,8-dihydroneopterin = 6-hydroxymethyl-7,8-dihydropterin + glycolaldehyde</text>
        <dbReference type="Rhea" id="RHEA:10540"/>
        <dbReference type="ChEBI" id="CHEBI:17001"/>
        <dbReference type="ChEBI" id="CHEBI:17071"/>
        <dbReference type="ChEBI" id="CHEBI:44841"/>
        <dbReference type="EC" id="4.1.2.25"/>
    </reaction>
</comment>
<feature type="domain" description="Dihydroneopterin aldolase/epimerase" evidence="7">
    <location>
        <begin position="4"/>
        <end position="114"/>
    </location>
</feature>
<dbReference type="Pfam" id="PF02152">
    <property type="entry name" value="FolB"/>
    <property type="match status" value="1"/>
</dbReference>
<evidence type="ECO:0000256" key="5">
    <source>
        <dbReference type="ARBA" id="ARBA00023239"/>
    </source>
</evidence>
<dbReference type="InterPro" id="IPR006156">
    <property type="entry name" value="Dihydroneopterin_aldolase"/>
</dbReference>
<evidence type="ECO:0000256" key="6">
    <source>
        <dbReference type="RuleBase" id="RU362079"/>
    </source>
</evidence>
<evidence type="ECO:0000313" key="9">
    <source>
        <dbReference type="Proteomes" id="UP001460888"/>
    </source>
</evidence>
<evidence type="ECO:0000256" key="2">
    <source>
        <dbReference type="ARBA" id="ARBA00005013"/>
    </source>
</evidence>
<keyword evidence="5 6" id="KW-0456">Lyase</keyword>
<keyword evidence="4 6" id="KW-0289">Folate biosynthesis</keyword>
<dbReference type="PANTHER" id="PTHR42844">
    <property type="entry name" value="DIHYDRONEOPTERIN ALDOLASE 1-RELATED"/>
    <property type="match status" value="1"/>
</dbReference>
<dbReference type="InterPro" id="IPR043133">
    <property type="entry name" value="GTP-CH-I_C/QueF"/>
</dbReference>
<comment type="pathway">
    <text evidence="2 6">Cofactor biosynthesis; tetrahydrofolate biosynthesis; 2-amino-4-hydroxy-6-hydroxymethyl-7,8-dihydropteridine diphosphate from 7,8-dihydroneopterin triphosphate: step 3/4.</text>
</comment>
<dbReference type="Proteomes" id="UP001460888">
    <property type="component" value="Unassembled WGS sequence"/>
</dbReference>
<organism evidence="8 9">
    <name type="scientific">Salinisphaera dokdonensis CL-ES53</name>
    <dbReference type="NCBI Taxonomy" id="1304272"/>
    <lineage>
        <taxon>Bacteria</taxon>
        <taxon>Pseudomonadati</taxon>
        <taxon>Pseudomonadota</taxon>
        <taxon>Gammaproteobacteria</taxon>
        <taxon>Salinisphaerales</taxon>
        <taxon>Salinisphaeraceae</taxon>
        <taxon>Salinisphaera</taxon>
    </lineage>
</organism>
<evidence type="ECO:0000313" key="8">
    <source>
        <dbReference type="EMBL" id="MES1929829.1"/>
    </source>
</evidence>
<accession>A0ABV2B342</accession>
<dbReference type="NCBIfam" id="TIGR00525">
    <property type="entry name" value="folB"/>
    <property type="match status" value="1"/>
</dbReference>
<dbReference type="SMART" id="SM00905">
    <property type="entry name" value="FolB"/>
    <property type="match status" value="1"/>
</dbReference>